<accession>X7XQG8</accession>
<protein>
    <submittedName>
        <fullName evidence="1">Putative spoU rRNA methylase</fullName>
    </submittedName>
</protein>
<evidence type="ECO:0000313" key="1">
    <source>
        <dbReference type="EMBL" id="ETZ96429.1"/>
    </source>
</evidence>
<evidence type="ECO:0000313" key="2">
    <source>
        <dbReference type="Proteomes" id="UP000020561"/>
    </source>
</evidence>
<dbReference type="EMBL" id="JAOA01000047">
    <property type="protein sequence ID" value="ETZ96429.1"/>
    <property type="molecule type" value="Genomic_DNA"/>
</dbReference>
<keyword evidence="1" id="KW-0808">Transferase</keyword>
<dbReference type="GO" id="GO:0008168">
    <property type="term" value="F:methyltransferase activity"/>
    <property type="evidence" value="ECO:0007669"/>
    <property type="project" value="UniProtKB-KW"/>
</dbReference>
<dbReference type="GO" id="GO:0032259">
    <property type="term" value="P:methylation"/>
    <property type="evidence" value="ECO:0007669"/>
    <property type="project" value="UniProtKB-KW"/>
</dbReference>
<proteinExistence type="predicted"/>
<dbReference type="AlphaFoldDB" id="X7XQG8"/>
<organism evidence="1 2">
    <name type="scientific">Mycobacterium kansasii 662</name>
    <dbReference type="NCBI Taxonomy" id="1299326"/>
    <lineage>
        <taxon>Bacteria</taxon>
        <taxon>Bacillati</taxon>
        <taxon>Actinomycetota</taxon>
        <taxon>Actinomycetes</taxon>
        <taxon>Mycobacteriales</taxon>
        <taxon>Mycobacteriaceae</taxon>
        <taxon>Mycobacterium</taxon>
    </lineage>
</organism>
<name>X7XQG8_MYCKA</name>
<comment type="caution">
    <text evidence="1">The sequence shown here is derived from an EMBL/GenBank/DDBJ whole genome shotgun (WGS) entry which is preliminary data.</text>
</comment>
<dbReference type="Proteomes" id="UP000020561">
    <property type="component" value="Unassembled WGS sequence"/>
</dbReference>
<gene>
    <name evidence="1" type="ORF">I545_6987</name>
</gene>
<keyword evidence="1" id="KW-0489">Methyltransferase</keyword>
<sequence length="68" mass="7516">MAIENFGHDANIGSGGAYRQRVRGAHRAHRRASALESPVAPWWTDRLSAVASPRQHPPSCWTSRLVPD</sequence>
<dbReference type="PATRIC" id="fig|1299326.3.peg.6701"/>
<reference evidence="1 2" key="1">
    <citation type="submission" date="2013-12" db="EMBL/GenBank/DDBJ databases">
        <authorList>
            <person name="Brown-Elliot B."/>
            <person name="Wallace R."/>
            <person name="Lenaerts A."/>
            <person name="Ordway D."/>
            <person name="DeGroote M.A."/>
            <person name="Parker T."/>
            <person name="Sizemore C."/>
            <person name="Tallon L.J."/>
            <person name="Sadzewicz L.K."/>
            <person name="Sengamalay N."/>
            <person name="Fraser C.M."/>
            <person name="Hine E."/>
            <person name="Shefchek K.A."/>
            <person name="Das S.P."/>
            <person name="Tettelin H."/>
        </authorList>
    </citation>
    <scope>NUCLEOTIDE SEQUENCE [LARGE SCALE GENOMIC DNA]</scope>
    <source>
        <strain evidence="1 2">662</strain>
    </source>
</reference>